<dbReference type="EMBL" id="CAUWAG010000006">
    <property type="protein sequence ID" value="CAJ2503515.1"/>
    <property type="molecule type" value="Genomic_DNA"/>
</dbReference>
<comment type="caution">
    <text evidence="1">The sequence shown here is derived from an EMBL/GenBank/DDBJ whole genome shotgun (WGS) entry which is preliminary data.</text>
</comment>
<keyword evidence="2" id="KW-1185">Reference proteome</keyword>
<sequence length="244" mass="27915">MPFTAVAVRALEAATSRATFDRQSALERLPNELKLRILGQHVECGNIFYTVAIQPVDHLQTYARVRISDLEKFSINKGLAKLHSLELQGAVDAARHEISNWKRRTNNCRDRAWRAINDTLWLTRSDGCNELYSMDVTPILAKFTSNDSGPQDAWYRMLCQIKLGPVPPFVEEQLGGFFACDNCMMPWAFIFWDRKRLELHARGCFPTMPQVHDVASSYWMQHYDSAGTNAERNLGNCLRDKTCL</sequence>
<evidence type="ECO:0000313" key="2">
    <source>
        <dbReference type="Proteomes" id="UP001295740"/>
    </source>
</evidence>
<organism evidence="1 2">
    <name type="scientific">Anthostomella pinea</name>
    <dbReference type="NCBI Taxonomy" id="933095"/>
    <lineage>
        <taxon>Eukaryota</taxon>
        <taxon>Fungi</taxon>
        <taxon>Dikarya</taxon>
        <taxon>Ascomycota</taxon>
        <taxon>Pezizomycotina</taxon>
        <taxon>Sordariomycetes</taxon>
        <taxon>Xylariomycetidae</taxon>
        <taxon>Xylariales</taxon>
        <taxon>Xylariaceae</taxon>
        <taxon>Anthostomella</taxon>
    </lineage>
</organism>
<reference evidence="1" key="1">
    <citation type="submission" date="2023-10" db="EMBL/GenBank/DDBJ databases">
        <authorList>
            <person name="Hackl T."/>
        </authorList>
    </citation>
    <scope>NUCLEOTIDE SEQUENCE</scope>
</reference>
<accession>A0AAI8V9I0</accession>
<proteinExistence type="predicted"/>
<name>A0AAI8V9I0_9PEZI</name>
<evidence type="ECO:0000313" key="1">
    <source>
        <dbReference type="EMBL" id="CAJ2503515.1"/>
    </source>
</evidence>
<dbReference type="AlphaFoldDB" id="A0AAI8V9I0"/>
<dbReference type="Proteomes" id="UP001295740">
    <property type="component" value="Unassembled WGS sequence"/>
</dbReference>
<protein>
    <submittedName>
        <fullName evidence="1">Uu.00g109090.m01.CDS01</fullName>
    </submittedName>
</protein>
<gene>
    <name evidence="1" type="ORF">KHLLAP_LOCUS3983</name>
</gene>